<organism evidence="3 4">
    <name type="scientific">Thelephora terrestris</name>
    <dbReference type="NCBI Taxonomy" id="56493"/>
    <lineage>
        <taxon>Eukaryota</taxon>
        <taxon>Fungi</taxon>
        <taxon>Dikarya</taxon>
        <taxon>Basidiomycota</taxon>
        <taxon>Agaricomycotina</taxon>
        <taxon>Agaricomycetes</taxon>
        <taxon>Thelephorales</taxon>
        <taxon>Thelephoraceae</taxon>
        <taxon>Thelephora</taxon>
    </lineage>
</organism>
<reference evidence="3" key="1">
    <citation type="journal article" date="2020" name="Nat. Commun.">
        <title>Large-scale genome sequencing of mycorrhizal fungi provides insights into the early evolution of symbiotic traits.</title>
        <authorList>
            <person name="Miyauchi S."/>
            <person name="Kiss E."/>
            <person name="Kuo A."/>
            <person name="Drula E."/>
            <person name="Kohler A."/>
            <person name="Sanchez-Garcia M."/>
            <person name="Morin E."/>
            <person name="Andreopoulos B."/>
            <person name="Barry K.W."/>
            <person name="Bonito G."/>
            <person name="Buee M."/>
            <person name="Carver A."/>
            <person name="Chen C."/>
            <person name="Cichocki N."/>
            <person name="Clum A."/>
            <person name="Culley D."/>
            <person name="Crous P.W."/>
            <person name="Fauchery L."/>
            <person name="Girlanda M."/>
            <person name="Hayes R.D."/>
            <person name="Keri Z."/>
            <person name="LaButti K."/>
            <person name="Lipzen A."/>
            <person name="Lombard V."/>
            <person name="Magnuson J."/>
            <person name="Maillard F."/>
            <person name="Murat C."/>
            <person name="Nolan M."/>
            <person name="Ohm R.A."/>
            <person name="Pangilinan J."/>
            <person name="Pereira M.F."/>
            <person name="Perotto S."/>
            <person name="Peter M."/>
            <person name="Pfister S."/>
            <person name="Riley R."/>
            <person name="Sitrit Y."/>
            <person name="Stielow J.B."/>
            <person name="Szollosi G."/>
            <person name="Zifcakova L."/>
            <person name="Stursova M."/>
            <person name="Spatafora J.W."/>
            <person name="Tedersoo L."/>
            <person name="Vaario L.M."/>
            <person name="Yamada A."/>
            <person name="Yan M."/>
            <person name="Wang P."/>
            <person name="Xu J."/>
            <person name="Bruns T."/>
            <person name="Baldrian P."/>
            <person name="Vilgalys R."/>
            <person name="Dunand C."/>
            <person name="Henrissat B."/>
            <person name="Grigoriev I.V."/>
            <person name="Hibbett D."/>
            <person name="Nagy L.G."/>
            <person name="Martin F.M."/>
        </authorList>
    </citation>
    <scope>NUCLEOTIDE SEQUENCE</scope>
    <source>
        <strain evidence="3">UH-Tt-Lm1</strain>
    </source>
</reference>
<keyword evidence="1" id="KW-0472">Membrane</keyword>
<dbReference type="PANTHER" id="PTHR37019">
    <property type="entry name" value="CHROMOSOME 1, WHOLE GENOME SHOTGUN SEQUENCE"/>
    <property type="match status" value="1"/>
</dbReference>
<keyword evidence="1" id="KW-0812">Transmembrane</keyword>
<evidence type="ECO:0000313" key="3">
    <source>
        <dbReference type="EMBL" id="KAF9780145.1"/>
    </source>
</evidence>
<dbReference type="Proteomes" id="UP000736335">
    <property type="component" value="Unassembled WGS sequence"/>
</dbReference>
<dbReference type="InterPro" id="IPR056121">
    <property type="entry name" value="DUF7704"/>
</dbReference>
<feature type="transmembrane region" description="Helical" evidence="1">
    <location>
        <begin position="12"/>
        <end position="35"/>
    </location>
</feature>
<protein>
    <recommendedName>
        <fullName evidence="2">DUF7704 domain-containing protein</fullName>
    </recommendedName>
</protein>
<evidence type="ECO:0000313" key="4">
    <source>
        <dbReference type="Proteomes" id="UP000736335"/>
    </source>
</evidence>
<reference evidence="3" key="2">
    <citation type="submission" date="2020-11" db="EMBL/GenBank/DDBJ databases">
        <authorList>
            <consortium name="DOE Joint Genome Institute"/>
            <person name="Kuo A."/>
            <person name="Miyauchi S."/>
            <person name="Kiss E."/>
            <person name="Drula E."/>
            <person name="Kohler A."/>
            <person name="Sanchez-Garcia M."/>
            <person name="Andreopoulos B."/>
            <person name="Barry K.W."/>
            <person name="Bonito G."/>
            <person name="Buee M."/>
            <person name="Carver A."/>
            <person name="Chen C."/>
            <person name="Cichocki N."/>
            <person name="Clum A."/>
            <person name="Culley D."/>
            <person name="Crous P.W."/>
            <person name="Fauchery L."/>
            <person name="Girlanda M."/>
            <person name="Hayes R."/>
            <person name="Keri Z."/>
            <person name="Labutti K."/>
            <person name="Lipzen A."/>
            <person name="Lombard V."/>
            <person name="Magnuson J."/>
            <person name="Maillard F."/>
            <person name="Morin E."/>
            <person name="Murat C."/>
            <person name="Nolan M."/>
            <person name="Ohm R."/>
            <person name="Pangilinan J."/>
            <person name="Pereira M."/>
            <person name="Perotto S."/>
            <person name="Peter M."/>
            <person name="Riley R."/>
            <person name="Sitrit Y."/>
            <person name="Stielow B."/>
            <person name="Szollosi G."/>
            <person name="Zifcakova L."/>
            <person name="Stursova M."/>
            <person name="Spatafora J.W."/>
            <person name="Tedersoo L."/>
            <person name="Vaario L.-M."/>
            <person name="Yamada A."/>
            <person name="Yan M."/>
            <person name="Wang P."/>
            <person name="Xu J."/>
            <person name="Bruns T."/>
            <person name="Baldrian P."/>
            <person name="Vilgalys R."/>
            <person name="Henrissat B."/>
            <person name="Grigoriev I.V."/>
            <person name="Hibbett D."/>
            <person name="Nagy L.G."/>
            <person name="Martin F.M."/>
        </authorList>
    </citation>
    <scope>NUCLEOTIDE SEQUENCE</scope>
    <source>
        <strain evidence="3">UH-Tt-Lm1</strain>
    </source>
</reference>
<proteinExistence type="predicted"/>
<gene>
    <name evidence="3" type="ORF">BJ322DRAFT_1221113</name>
</gene>
<dbReference type="AlphaFoldDB" id="A0A9P6H5Y0"/>
<sequence>MPSTKLPRPHKSAVSTFYYVVFGVIEPLLTLASLLEAVLDPEKLINRHGPWKSDFKGAPGVPPVTAREIACQIALAHAVIGLINASVLRAIRRLPSQASQEKIAKSLFLPLAIGDVSYLFEVLYGTGNVRWKFGDWPRINVIVGIGFFIPRVCWLLGIGRYVETRDSRLDRRN</sequence>
<dbReference type="EMBL" id="WIUZ02000017">
    <property type="protein sequence ID" value="KAF9780145.1"/>
    <property type="molecule type" value="Genomic_DNA"/>
</dbReference>
<accession>A0A9P6H5Y0</accession>
<feature type="transmembrane region" description="Helical" evidence="1">
    <location>
        <begin position="69"/>
        <end position="91"/>
    </location>
</feature>
<evidence type="ECO:0000259" key="2">
    <source>
        <dbReference type="Pfam" id="PF24803"/>
    </source>
</evidence>
<dbReference type="OrthoDB" id="2937326at2759"/>
<keyword evidence="4" id="KW-1185">Reference proteome</keyword>
<evidence type="ECO:0000256" key="1">
    <source>
        <dbReference type="SAM" id="Phobius"/>
    </source>
</evidence>
<dbReference type="PANTHER" id="PTHR37019:SF2">
    <property type="entry name" value="EXPERA DOMAIN-CONTAINING PROTEIN"/>
    <property type="match status" value="1"/>
</dbReference>
<comment type="caution">
    <text evidence="3">The sequence shown here is derived from an EMBL/GenBank/DDBJ whole genome shotgun (WGS) entry which is preliminary data.</text>
</comment>
<feature type="transmembrane region" description="Helical" evidence="1">
    <location>
        <begin position="140"/>
        <end position="162"/>
    </location>
</feature>
<feature type="domain" description="DUF7704" evidence="2">
    <location>
        <begin position="12"/>
        <end position="158"/>
    </location>
</feature>
<keyword evidence="1" id="KW-1133">Transmembrane helix</keyword>
<name>A0A9P6H5Y0_9AGAM</name>
<feature type="transmembrane region" description="Helical" evidence="1">
    <location>
        <begin position="103"/>
        <end position="120"/>
    </location>
</feature>
<dbReference type="Pfam" id="PF24803">
    <property type="entry name" value="DUF7704"/>
    <property type="match status" value="1"/>
</dbReference>